<keyword evidence="2" id="KW-1185">Reference proteome</keyword>
<gene>
    <name evidence="1" type="ORF">BCR35DRAFT_332878</name>
</gene>
<evidence type="ECO:0008006" key="3">
    <source>
        <dbReference type="Google" id="ProtNLM"/>
    </source>
</evidence>
<dbReference type="Gene3D" id="1.20.1280.50">
    <property type="match status" value="1"/>
</dbReference>
<organism evidence="1 2">
    <name type="scientific">Leucosporidium creatinivorum</name>
    <dbReference type="NCBI Taxonomy" id="106004"/>
    <lineage>
        <taxon>Eukaryota</taxon>
        <taxon>Fungi</taxon>
        <taxon>Dikarya</taxon>
        <taxon>Basidiomycota</taxon>
        <taxon>Pucciniomycotina</taxon>
        <taxon>Microbotryomycetes</taxon>
        <taxon>Leucosporidiales</taxon>
        <taxon>Leucosporidium</taxon>
    </lineage>
</organism>
<dbReference type="SUPFAM" id="SSF81383">
    <property type="entry name" value="F-box domain"/>
    <property type="match status" value="1"/>
</dbReference>
<protein>
    <recommendedName>
        <fullName evidence="3">F-box domain-containing protein</fullName>
    </recommendedName>
</protein>
<dbReference type="EMBL" id="MCGR01000035">
    <property type="protein sequence ID" value="ORY76254.1"/>
    <property type="molecule type" value="Genomic_DNA"/>
</dbReference>
<dbReference type="InterPro" id="IPR036047">
    <property type="entry name" value="F-box-like_dom_sf"/>
</dbReference>
<reference evidence="1 2" key="1">
    <citation type="submission" date="2016-07" db="EMBL/GenBank/DDBJ databases">
        <title>Pervasive Adenine N6-methylation of Active Genes in Fungi.</title>
        <authorList>
            <consortium name="DOE Joint Genome Institute"/>
            <person name="Mondo S.J."/>
            <person name="Dannebaum R.O."/>
            <person name="Kuo R.C."/>
            <person name="Labutti K."/>
            <person name="Haridas S."/>
            <person name="Kuo A."/>
            <person name="Salamov A."/>
            <person name="Ahrendt S.R."/>
            <person name="Lipzen A."/>
            <person name="Sullivan W."/>
            <person name="Andreopoulos W.B."/>
            <person name="Clum A."/>
            <person name="Lindquist E."/>
            <person name="Daum C."/>
            <person name="Ramamoorthy G.K."/>
            <person name="Gryganskyi A."/>
            <person name="Culley D."/>
            <person name="Magnuson J.K."/>
            <person name="James T.Y."/>
            <person name="O'Malley M.A."/>
            <person name="Stajich J.E."/>
            <person name="Spatafora J.W."/>
            <person name="Visel A."/>
            <person name="Grigoriev I.V."/>
        </authorList>
    </citation>
    <scope>NUCLEOTIDE SEQUENCE [LARGE SCALE GENOMIC DNA]</scope>
    <source>
        <strain evidence="1 2">62-1032</strain>
    </source>
</reference>
<name>A0A1Y2EYD4_9BASI</name>
<evidence type="ECO:0000313" key="2">
    <source>
        <dbReference type="Proteomes" id="UP000193467"/>
    </source>
</evidence>
<accession>A0A1Y2EYD4</accession>
<sequence length="692" mass="77011">MDDSRPTEHVQEYNEPQELPCLPNDTLAYILTFLPIGEKGSFETLINCQLVSRNFSLASKQDQVWRPWVHAYWNTSLFLGNLPISEHYCDPSDRETILSILRVDDIPSFFQLFAIRSQLDRFAKEQFEKLVSSPNSRLNRFATLCQLGRSILEALKRSLASAEANPSERLTREFWAAEVEGGVMRLEAARVWREMDFGEASHAHVVKEDDLEQIALMSCSAFASRDVDDTFNLLYWLEITARDASLFLAPYARALAEQESGEQKKETQPFAAAFTLLKKLHHLLFCYGFHPSPVKAPPSLDHSFPNLVRDEVLEGNIAVDFSLFMKLETLGTATNQETPLGILRPMLRDRSPSISWTLYTAVFCAVASRLQLGLAVKCSPLSMNKTIVKVESCVGSKGAKPENGVLLFDLGDEKCEFASDKTAEKLPPVMNGCSMLHQISADITASLASQDKPSERPKVALEHALFAALLIPSVVSRPYQGPEAVLRLTGAASKLAPHLARHFPLDLIILEDIVLPLVGTEPARLAIEKGIARVKQVDEGVEPTRRKEGEPEAKFKLGDVVKSNDGWVGVIAGYGSFDEEMYKSIEAASSPNLPDHTDQLFYWILSAELPTPHFSFTHYAAQDSLSSTDRAAQKDEIPKLLRIPGLGRWFGGVQLIKEGDSETFRFLLSKEAAARFPDDVNGPGELVDLEEF</sequence>
<evidence type="ECO:0000313" key="1">
    <source>
        <dbReference type="EMBL" id="ORY76254.1"/>
    </source>
</evidence>
<dbReference type="AlphaFoldDB" id="A0A1Y2EYD4"/>
<dbReference type="InParanoid" id="A0A1Y2EYD4"/>
<comment type="caution">
    <text evidence="1">The sequence shown here is derived from an EMBL/GenBank/DDBJ whole genome shotgun (WGS) entry which is preliminary data.</text>
</comment>
<proteinExistence type="predicted"/>
<dbReference type="Proteomes" id="UP000193467">
    <property type="component" value="Unassembled WGS sequence"/>
</dbReference>